<dbReference type="CDD" id="cd06464">
    <property type="entry name" value="ACD_sHsps-like"/>
    <property type="match status" value="1"/>
</dbReference>
<dbReference type="HOGENOM" id="CLU_046737_12_0_1"/>
<dbReference type="eggNOG" id="KOG0710">
    <property type="taxonomic scope" value="Eukaryota"/>
</dbReference>
<dbReference type="InterPro" id="IPR002068">
    <property type="entry name" value="A-crystallin/Hsp20_dom"/>
</dbReference>
<reference evidence="6 7" key="1">
    <citation type="journal article" date="2012" name="New Phytol.">
        <title>Insight into trade-off between wood decay and parasitism from the genome of a fungal forest pathogen.</title>
        <authorList>
            <person name="Olson A."/>
            <person name="Aerts A."/>
            <person name="Asiegbu F."/>
            <person name="Belbahri L."/>
            <person name="Bouzid O."/>
            <person name="Broberg A."/>
            <person name="Canback B."/>
            <person name="Coutinho P.M."/>
            <person name="Cullen D."/>
            <person name="Dalman K."/>
            <person name="Deflorio G."/>
            <person name="van Diepen L.T."/>
            <person name="Dunand C."/>
            <person name="Duplessis S."/>
            <person name="Durling M."/>
            <person name="Gonthier P."/>
            <person name="Grimwood J."/>
            <person name="Fossdal C.G."/>
            <person name="Hansson D."/>
            <person name="Henrissat B."/>
            <person name="Hietala A."/>
            <person name="Himmelstrand K."/>
            <person name="Hoffmeister D."/>
            <person name="Hogberg N."/>
            <person name="James T.Y."/>
            <person name="Karlsson M."/>
            <person name="Kohler A."/>
            <person name="Kues U."/>
            <person name="Lee Y.H."/>
            <person name="Lin Y.C."/>
            <person name="Lind M."/>
            <person name="Lindquist E."/>
            <person name="Lombard V."/>
            <person name="Lucas S."/>
            <person name="Lunden K."/>
            <person name="Morin E."/>
            <person name="Murat C."/>
            <person name="Park J."/>
            <person name="Raffaello T."/>
            <person name="Rouze P."/>
            <person name="Salamov A."/>
            <person name="Schmutz J."/>
            <person name="Solheim H."/>
            <person name="Stahlberg J."/>
            <person name="Velez H."/>
            <person name="de Vries R.P."/>
            <person name="Wiebenga A."/>
            <person name="Woodward S."/>
            <person name="Yakovlev I."/>
            <person name="Garbelotto M."/>
            <person name="Martin F."/>
            <person name="Grigoriev I.V."/>
            <person name="Stenlid J."/>
        </authorList>
    </citation>
    <scope>NUCLEOTIDE SEQUENCE [LARGE SCALE GENOMIC DNA]</scope>
    <source>
        <strain evidence="6 7">TC 32-1</strain>
    </source>
</reference>
<dbReference type="AlphaFoldDB" id="W4K0I5"/>
<dbReference type="GeneID" id="20674841"/>
<dbReference type="InterPro" id="IPR007052">
    <property type="entry name" value="CS_dom"/>
</dbReference>
<protein>
    <submittedName>
        <fullName evidence="6">Uncharacterized protein</fullName>
    </submittedName>
</protein>
<dbReference type="STRING" id="747525.W4K0I5"/>
<comment type="similarity">
    <text evidence="2 3">Belongs to the small heat shock protein (HSP20) family.</text>
</comment>
<accession>W4K0I5</accession>
<evidence type="ECO:0000259" key="5">
    <source>
        <dbReference type="PROSITE" id="PS51203"/>
    </source>
</evidence>
<evidence type="ECO:0000313" key="7">
    <source>
        <dbReference type="Proteomes" id="UP000030671"/>
    </source>
</evidence>
<dbReference type="EMBL" id="KI925461">
    <property type="protein sequence ID" value="ETW79323.1"/>
    <property type="molecule type" value="Genomic_DNA"/>
</dbReference>
<sequence>MSLTHFFYEPFYSLSDFDRLFDDAFNARTDNGAQRRAQGAQSSLTSGTFRPRVDVHEDKAANTITATFELPGLKKEDVQIDVHNDRLTVSGENKISSERTEDGYAIRERRYGKFSRTLPLPQGIKNEEIKASMNDGVLMVTFPKSAPEASPKKITIA</sequence>
<name>W4K0I5_HETIT</name>
<dbReference type="Proteomes" id="UP000030671">
    <property type="component" value="Unassembled WGS sequence"/>
</dbReference>
<evidence type="ECO:0000259" key="4">
    <source>
        <dbReference type="PROSITE" id="PS01031"/>
    </source>
</evidence>
<dbReference type="OrthoDB" id="1431247at2759"/>
<dbReference type="InParanoid" id="W4K0I5"/>
<dbReference type="Gene3D" id="2.60.40.790">
    <property type="match status" value="1"/>
</dbReference>
<dbReference type="RefSeq" id="XP_009549566.1">
    <property type="nucleotide sequence ID" value="XM_009551271.1"/>
</dbReference>
<organism evidence="6 7">
    <name type="scientific">Heterobasidion irregulare (strain TC 32-1)</name>
    <dbReference type="NCBI Taxonomy" id="747525"/>
    <lineage>
        <taxon>Eukaryota</taxon>
        <taxon>Fungi</taxon>
        <taxon>Dikarya</taxon>
        <taxon>Basidiomycota</taxon>
        <taxon>Agaricomycotina</taxon>
        <taxon>Agaricomycetes</taxon>
        <taxon>Russulales</taxon>
        <taxon>Bondarzewiaceae</taxon>
        <taxon>Heterobasidion</taxon>
        <taxon>Heterobasidion annosum species complex</taxon>
    </lineage>
</organism>
<dbReference type="PROSITE" id="PS51203">
    <property type="entry name" value="CS"/>
    <property type="match status" value="1"/>
</dbReference>
<feature type="domain" description="CS" evidence="5">
    <location>
        <begin position="48"/>
        <end position="155"/>
    </location>
</feature>
<dbReference type="FunCoup" id="W4K0I5">
    <property type="interactions" value="164"/>
</dbReference>
<feature type="domain" description="SHSP" evidence="4">
    <location>
        <begin position="44"/>
        <end position="157"/>
    </location>
</feature>
<dbReference type="SUPFAM" id="SSF49764">
    <property type="entry name" value="HSP20-like chaperones"/>
    <property type="match status" value="1"/>
</dbReference>
<evidence type="ECO:0000256" key="3">
    <source>
        <dbReference type="RuleBase" id="RU003616"/>
    </source>
</evidence>
<dbReference type="InterPro" id="IPR008978">
    <property type="entry name" value="HSP20-like_chaperone"/>
</dbReference>
<evidence type="ECO:0000256" key="2">
    <source>
        <dbReference type="PROSITE-ProRule" id="PRU00285"/>
    </source>
</evidence>
<dbReference type="PROSITE" id="PS01031">
    <property type="entry name" value="SHSP"/>
    <property type="match status" value="1"/>
</dbReference>
<keyword evidence="7" id="KW-1185">Reference proteome</keyword>
<keyword evidence="1" id="KW-0346">Stress response</keyword>
<gene>
    <name evidence="6" type="ORF">HETIRDRAFT_435711</name>
</gene>
<proteinExistence type="inferred from homology"/>
<dbReference type="KEGG" id="hir:HETIRDRAFT_435711"/>
<evidence type="ECO:0000313" key="6">
    <source>
        <dbReference type="EMBL" id="ETW79323.1"/>
    </source>
</evidence>
<dbReference type="PANTHER" id="PTHR11527">
    <property type="entry name" value="HEAT-SHOCK PROTEIN 20 FAMILY MEMBER"/>
    <property type="match status" value="1"/>
</dbReference>
<dbReference type="InterPro" id="IPR031107">
    <property type="entry name" value="Small_HSP"/>
</dbReference>
<dbReference type="Pfam" id="PF00011">
    <property type="entry name" value="HSP20"/>
    <property type="match status" value="1"/>
</dbReference>
<evidence type="ECO:0000256" key="1">
    <source>
        <dbReference type="ARBA" id="ARBA00023016"/>
    </source>
</evidence>